<evidence type="ECO:0000313" key="3">
    <source>
        <dbReference type="Proteomes" id="UP000324222"/>
    </source>
</evidence>
<feature type="region of interest" description="Disordered" evidence="1">
    <location>
        <begin position="1"/>
        <end position="111"/>
    </location>
</feature>
<dbReference type="EMBL" id="VSRR010046258">
    <property type="protein sequence ID" value="MPC77606.1"/>
    <property type="molecule type" value="Genomic_DNA"/>
</dbReference>
<comment type="caution">
    <text evidence="2">The sequence shown here is derived from an EMBL/GenBank/DDBJ whole genome shotgun (WGS) entry which is preliminary data.</text>
</comment>
<dbReference type="Proteomes" id="UP000324222">
    <property type="component" value="Unassembled WGS sequence"/>
</dbReference>
<evidence type="ECO:0000256" key="1">
    <source>
        <dbReference type="SAM" id="MobiDB-lite"/>
    </source>
</evidence>
<keyword evidence="3" id="KW-1185">Reference proteome</keyword>
<sequence>MTPARIRFAPSGGGGHHTENKELCQTSGPQQDPRDSEPPGSDNEAQGAAHHTVTCRLAPSPPGVACRGGRRPDPSSVEEAAAVLPEGQECSRSGGGGDALTEEPSCLPQTR</sequence>
<accession>A0A5B7I6S6</accession>
<evidence type="ECO:0000313" key="2">
    <source>
        <dbReference type="EMBL" id="MPC77606.1"/>
    </source>
</evidence>
<gene>
    <name evidence="2" type="ORF">E2C01_072064</name>
</gene>
<organism evidence="2 3">
    <name type="scientific">Portunus trituberculatus</name>
    <name type="common">Swimming crab</name>
    <name type="synonym">Neptunus trituberculatus</name>
    <dbReference type="NCBI Taxonomy" id="210409"/>
    <lineage>
        <taxon>Eukaryota</taxon>
        <taxon>Metazoa</taxon>
        <taxon>Ecdysozoa</taxon>
        <taxon>Arthropoda</taxon>
        <taxon>Crustacea</taxon>
        <taxon>Multicrustacea</taxon>
        <taxon>Malacostraca</taxon>
        <taxon>Eumalacostraca</taxon>
        <taxon>Eucarida</taxon>
        <taxon>Decapoda</taxon>
        <taxon>Pleocyemata</taxon>
        <taxon>Brachyura</taxon>
        <taxon>Eubrachyura</taxon>
        <taxon>Portunoidea</taxon>
        <taxon>Portunidae</taxon>
        <taxon>Portuninae</taxon>
        <taxon>Portunus</taxon>
    </lineage>
</organism>
<dbReference type="AlphaFoldDB" id="A0A5B7I6S6"/>
<name>A0A5B7I6S6_PORTR</name>
<proteinExistence type="predicted"/>
<reference evidence="2 3" key="1">
    <citation type="submission" date="2019-05" db="EMBL/GenBank/DDBJ databases">
        <title>Another draft genome of Portunus trituberculatus and its Hox gene families provides insights of decapod evolution.</title>
        <authorList>
            <person name="Jeong J.-H."/>
            <person name="Song I."/>
            <person name="Kim S."/>
            <person name="Choi T."/>
            <person name="Kim D."/>
            <person name="Ryu S."/>
            <person name="Kim W."/>
        </authorList>
    </citation>
    <scope>NUCLEOTIDE SEQUENCE [LARGE SCALE GENOMIC DNA]</scope>
    <source>
        <tissue evidence="2">Muscle</tissue>
    </source>
</reference>
<protein>
    <submittedName>
        <fullName evidence="2">Uncharacterized protein</fullName>
    </submittedName>
</protein>